<feature type="transmembrane region" description="Helical" evidence="6">
    <location>
        <begin position="96"/>
        <end position="116"/>
    </location>
</feature>
<organism evidence="7 8">
    <name type="scientific">Bacillus taeanensis</name>
    <dbReference type="NCBI Taxonomy" id="273032"/>
    <lineage>
        <taxon>Bacteria</taxon>
        <taxon>Bacillati</taxon>
        <taxon>Bacillota</taxon>
        <taxon>Bacilli</taxon>
        <taxon>Bacillales</taxon>
        <taxon>Bacillaceae</taxon>
        <taxon>Bacillus</taxon>
    </lineage>
</organism>
<dbReference type="EMBL" id="QOCW01000017">
    <property type="protein sequence ID" value="RBW68720.1"/>
    <property type="molecule type" value="Genomic_DNA"/>
</dbReference>
<sequence>MQKDRNLKRFMQLTVYIIALLVLGWGFTPYQSVFLGAILGLIIGSFNIWFMYRKVKKLGQAAAEGTKAYSLGMLTRFALAGLAVLVALRYPDTFHLLSMVIGFSSAYIIIFIDFFLKTIRTQ</sequence>
<accession>A0A366XQU0</accession>
<feature type="transmembrane region" description="Helical" evidence="6">
    <location>
        <begin position="33"/>
        <end position="52"/>
    </location>
</feature>
<evidence type="ECO:0000256" key="1">
    <source>
        <dbReference type="ARBA" id="ARBA00004651"/>
    </source>
</evidence>
<evidence type="ECO:0000313" key="8">
    <source>
        <dbReference type="Proteomes" id="UP000253314"/>
    </source>
</evidence>
<keyword evidence="8" id="KW-1185">Reference proteome</keyword>
<dbReference type="InterPro" id="IPR039072">
    <property type="entry name" value="ATP_synth_I_Bacilli"/>
</dbReference>
<keyword evidence="4 6" id="KW-1133">Transmembrane helix</keyword>
<dbReference type="PANTHER" id="PTHR40035">
    <property type="entry name" value="ATP SYNTHASE PROTEIN I"/>
    <property type="match status" value="1"/>
</dbReference>
<feature type="transmembrane region" description="Helical" evidence="6">
    <location>
        <begin position="73"/>
        <end position="90"/>
    </location>
</feature>
<dbReference type="PANTHER" id="PTHR40035:SF1">
    <property type="entry name" value="ATP SYNTHASE PROTEIN I"/>
    <property type="match status" value="1"/>
</dbReference>
<evidence type="ECO:0000256" key="5">
    <source>
        <dbReference type="ARBA" id="ARBA00023136"/>
    </source>
</evidence>
<evidence type="ECO:0000256" key="4">
    <source>
        <dbReference type="ARBA" id="ARBA00022989"/>
    </source>
</evidence>
<comment type="subcellular location">
    <subcellularLocation>
        <location evidence="1">Cell membrane</location>
        <topology evidence="1">Multi-pass membrane protein</topology>
    </subcellularLocation>
</comment>
<dbReference type="InterPro" id="IPR005598">
    <property type="entry name" value="ATP_synth_I"/>
</dbReference>
<reference evidence="7 8" key="1">
    <citation type="submission" date="2018-07" db="EMBL/GenBank/DDBJ databases">
        <title>Lottiidibacillus patelloidae gen. nov., sp. nov., isolated from the intestinal tract of a marine limpet and the reclassification of B. taeanensis BH030017T, B. algicola KMM 3737T and B. hwajinpoensis SW-72T as genus Lottiidibacillus.</title>
        <authorList>
            <person name="Liu R."/>
            <person name="Huang Z."/>
        </authorList>
    </citation>
    <scope>NUCLEOTIDE SEQUENCE [LARGE SCALE GENOMIC DNA]</scope>
    <source>
        <strain evidence="7 8">BH030017</strain>
    </source>
</reference>
<keyword evidence="5 6" id="KW-0472">Membrane</keyword>
<dbReference type="GO" id="GO:0005886">
    <property type="term" value="C:plasma membrane"/>
    <property type="evidence" value="ECO:0007669"/>
    <property type="project" value="UniProtKB-SubCell"/>
</dbReference>
<dbReference type="Proteomes" id="UP000253314">
    <property type="component" value="Unassembled WGS sequence"/>
</dbReference>
<dbReference type="RefSeq" id="WP_113806947.1">
    <property type="nucleotide sequence ID" value="NZ_QOCW01000017.1"/>
</dbReference>
<keyword evidence="3 6" id="KW-0812">Transmembrane</keyword>
<name>A0A366XQU0_9BACI</name>
<keyword evidence="2" id="KW-1003">Cell membrane</keyword>
<evidence type="ECO:0000256" key="2">
    <source>
        <dbReference type="ARBA" id="ARBA00022475"/>
    </source>
</evidence>
<evidence type="ECO:0000256" key="3">
    <source>
        <dbReference type="ARBA" id="ARBA00022692"/>
    </source>
</evidence>
<proteinExistence type="predicted"/>
<dbReference type="Pfam" id="PF03899">
    <property type="entry name" value="ATP-synt_I"/>
    <property type="match status" value="1"/>
</dbReference>
<comment type="caution">
    <text evidence="7">The sequence shown here is derived from an EMBL/GenBank/DDBJ whole genome shotgun (WGS) entry which is preliminary data.</text>
</comment>
<protein>
    <submittedName>
        <fullName evidence="7">ATP synthase subunit</fullName>
    </submittedName>
</protein>
<dbReference type="AlphaFoldDB" id="A0A366XQU0"/>
<gene>
    <name evidence="7" type="ORF">DS031_15315</name>
</gene>
<feature type="transmembrane region" description="Helical" evidence="6">
    <location>
        <begin position="7"/>
        <end position="27"/>
    </location>
</feature>
<dbReference type="OrthoDB" id="2355635at2"/>
<evidence type="ECO:0000313" key="7">
    <source>
        <dbReference type="EMBL" id="RBW68720.1"/>
    </source>
</evidence>
<evidence type="ECO:0000256" key="6">
    <source>
        <dbReference type="SAM" id="Phobius"/>
    </source>
</evidence>